<keyword evidence="8 12" id="KW-0554">One-carbon metabolism</keyword>
<dbReference type="CDD" id="cd00545">
    <property type="entry name" value="MCH"/>
    <property type="match status" value="1"/>
</dbReference>
<keyword evidence="9 12" id="KW-0378">Hydrolase</keyword>
<evidence type="ECO:0000256" key="7">
    <source>
        <dbReference type="ARBA" id="ARBA00022490"/>
    </source>
</evidence>
<evidence type="ECO:0000256" key="6">
    <source>
        <dbReference type="ARBA" id="ARBA00020597"/>
    </source>
</evidence>
<evidence type="ECO:0000256" key="1">
    <source>
        <dbReference type="ARBA" id="ARBA00004058"/>
    </source>
</evidence>
<dbReference type="InterPro" id="IPR003209">
    <property type="entry name" value="METHMP_CycHdrlase"/>
</dbReference>
<dbReference type="KEGG" id="mbac:BN1209_0747"/>
<dbReference type="EC" id="3.5.4.27" evidence="5 12"/>
<dbReference type="UniPathway" id="UPA00562">
    <property type="reaction ID" value="UER00703"/>
</dbReference>
<comment type="function">
    <text evidence="1 12">Catalyzes the hydrolysis of methenyl-H(4)MPT(+) to 5-formyl-H(4)MPT.</text>
</comment>
<dbReference type="Gene3D" id="3.30.1030.10">
    <property type="entry name" value="Methenyltetrahydromethanopterin Cyclohydrolase, Chain A, domain 2"/>
    <property type="match status" value="1"/>
</dbReference>
<dbReference type="RefSeq" id="WP_045751012.1">
    <property type="nucleotide sequence ID" value="NZ_LN794158.1"/>
</dbReference>
<dbReference type="STRING" id="1581680.BN1209_0747"/>
<dbReference type="HOGENOM" id="CLU_876031_0_0_4"/>
<evidence type="ECO:0000256" key="2">
    <source>
        <dbReference type="ARBA" id="ARBA00004496"/>
    </source>
</evidence>
<comment type="similarity">
    <text evidence="4 12">Belongs to the MCH family.</text>
</comment>
<evidence type="ECO:0000256" key="9">
    <source>
        <dbReference type="ARBA" id="ARBA00022801"/>
    </source>
</evidence>
<comment type="subcellular location">
    <subcellularLocation>
        <location evidence="2 12">Cytoplasm</location>
    </subcellularLocation>
</comment>
<dbReference type="OrthoDB" id="241529at2"/>
<comment type="pathway">
    <text evidence="3 12">One-carbon metabolism; formaldehyde degradation; formate from formaldehyde (H(4)MPT route): step 3/5.</text>
</comment>
<dbReference type="Gene3D" id="3.10.340.11">
    <property type="entry name" value="Methenyltetrahydromethanopterin Cyclohydrolase, Chain A, domain 1"/>
    <property type="match status" value="1"/>
</dbReference>
<proteinExistence type="inferred from homology"/>
<dbReference type="GO" id="GO:0006730">
    <property type="term" value="P:one-carbon metabolic process"/>
    <property type="evidence" value="ECO:0007669"/>
    <property type="project" value="UniProtKB-UniRule"/>
</dbReference>
<comment type="catalytic activity">
    <reaction evidence="11 12">
        <text>5,10-methenyl-5,6,7,8-tetrahydromethanopterin + H2O = N(5)-formyl-5,6,7,8-tetrahydromethanopterin + H(+)</text>
        <dbReference type="Rhea" id="RHEA:19053"/>
        <dbReference type="ChEBI" id="CHEBI:15377"/>
        <dbReference type="ChEBI" id="CHEBI:15378"/>
        <dbReference type="ChEBI" id="CHEBI:58018"/>
        <dbReference type="ChEBI" id="CHEBI:58337"/>
        <dbReference type="EC" id="3.5.4.27"/>
    </reaction>
</comment>
<dbReference type="GO" id="GO:0018759">
    <property type="term" value="F:methenyltetrahydromethanopterin cyclohydrolase activity"/>
    <property type="evidence" value="ECO:0007669"/>
    <property type="project" value="UniProtKB-UniRule"/>
</dbReference>
<evidence type="ECO:0000256" key="8">
    <source>
        <dbReference type="ARBA" id="ARBA00022563"/>
    </source>
</evidence>
<evidence type="ECO:0000313" key="13">
    <source>
        <dbReference type="EMBL" id="CEN55790.1"/>
    </source>
</evidence>
<evidence type="ECO:0000313" key="14">
    <source>
        <dbReference type="Proteomes" id="UP000056322"/>
    </source>
</evidence>
<dbReference type="GO" id="GO:0046294">
    <property type="term" value="P:formaldehyde catabolic process"/>
    <property type="evidence" value="ECO:0007669"/>
    <property type="project" value="UniProtKB-UniRule"/>
</dbReference>
<evidence type="ECO:0000256" key="12">
    <source>
        <dbReference type="HAMAP-Rule" id="MF_00486"/>
    </source>
</evidence>
<sequence>MSESNQVARLDTANWPSVNALSNPLVALLVANAKQLRLGVAQSDNGATIVDAGIEHPGGLEAGRLIAEICMGGLGHVNLQTSTTFSHWPWMLSVHSNHPILSCLGSQYAGWSLAHEKFFSLGSGPGRAIAGREDLFKELGYKDQANAACLVLESDKAPPVEVIEKVSRDTGVAIENLTFILTPTRSLAGTVQIVARVLEVAMHKIHTLHFPLDHVVDGMASAPLPPPAPDFLIGMGRTNDAILFGGHAHLFVKGSDDAAAKLAKALPSSSSRDYGRPFAEVFKSVNMDFYKIDPMLFSPASVTITALESGNTFTGGKLDAALINQSFGYQA</sequence>
<evidence type="ECO:0000256" key="11">
    <source>
        <dbReference type="ARBA" id="ARBA00048684"/>
    </source>
</evidence>
<evidence type="ECO:0000256" key="3">
    <source>
        <dbReference type="ARBA" id="ARBA00005087"/>
    </source>
</evidence>
<gene>
    <name evidence="12 13" type="primary">mch</name>
    <name evidence="13" type="ORF">BN1209_0747</name>
</gene>
<evidence type="ECO:0000256" key="4">
    <source>
        <dbReference type="ARBA" id="ARBA00006902"/>
    </source>
</evidence>
<evidence type="ECO:0000256" key="10">
    <source>
        <dbReference type="ARBA" id="ARBA00030468"/>
    </source>
</evidence>
<reference evidence="14" key="1">
    <citation type="submission" date="2014-12" db="EMBL/GenBank/DDBJ databases">
        <authorList>
            <person name="Salcher M.M."/>
        </authorList>
    </citation>
    <scope>NUCLEOTIDE SEQUENCE [LARGE SCALE GENOMIC DNA]</scope>
    <source>
        <strain evidence="14">MMS-10A-171</strain>
    </source>
</reference>
<protein>
    <recommendedName>
        <fullName evidence="6 12">Methenyltetrahydromethanopterin cyclohydrolase</fullName>
        <ecNumber evidence="5 12">3.5.4.27</ecNumber>
    </recommendedName>
    <alternativeName>
        <fullName evidence="10 12">Methenyl-H4MPT cyclohydrolase</fullName>
    </alternativeName>
</protein>
<dbReference type="Proteomes" id="UP000056322">
    <property type="component" value="Chromosome 1"/>
</dbReference>
<evidence type="ECO:0000256" key="5">
    <source>
        <dbReference type="ARBA" id="ARBA00012765"/>
    </source>
</evidence>
<dbReference type="HAMAP" id="MF_00486">
    <property type="entry name" value="McH"/>
    <property type="match status" value="1"/>
</dbReference>
<dbReference type="AlphaFoldDB" id="A0A0B7IU20"/>
<dbReference type="Pfam" id="PF02289">
    <property type="entry name" value="MCH"/>
    <property type="match status" value="1"/>
</dbReference>
<dbReference type="SUPFAM" id="SSF56199">
    <property type="entry name" value="Methenyltetrahydromethanopterin cyclohydrolase"/>
    <property type="match status" value="1"/>
</dbReference>
<accession>A0A0B7IU20</accession>
<keyword evidence="14" id="KW-1185">Reference proteome</keyword>
<name>A0A0B7IU20_9PROT</name>
<dbReference type="GO" id="GO:0005737">
    <property type="term" value="C:cytoplasm"/>
    <property type="evidence" value="ECO:0007669"/>
    <property type="project" value="UniProtKB-SubCell"/>
</dbReference>
<organism evidence="13 14">
    <name type="scientific">Candidatus Methylopumilus turicensis</name>
    <dbReference type="NCBI Taxonomy" id="1581680"/>
    <lineage>
        <taxon>Bacteria</taxon>
        <taxon>Pseudomonadati</taxon>
        <taxon>Pseudomonadota</taxon>
        <taxon>Betaproteobacteria</taxon>
        <taxon>Nitrosomonadales</taxon>
        <taxon>Methylophilaceae</taxon>
        <taxon>Candidatus Methylopumilus</taxon>
    </lineage>
</organism>
<keyword evidence="7 12" id="KW-0963">Cytoplasm</keyword>
<dbReference type="EMBL" id="LN794158">
    <property type="protein sequence ID" value="CEN55790.1"/>
    <property type="molecule type" value="Genomic_DNA"/>
</dbReference>
<dbReference type="NCBIfam" id="TIGR03120">
    <property type="entry name" value="one_C_mch"/>
    <property type="match status" value="1"/>
</dbReference>